<dbReference type="GO" id="GO:0042759">
    <property type="term" value="P:long-chain fatty acid biosynthetic process"/>
    <property type="evidence" value="ECO:0007669"/>
    <property type="project" value="TreeGrafter"/>
</dbReference>
<dbReference type="PANTHER" id="PTHR24096:SF391">
    <property type="entry name" value="LONG-CHAIN-FATTY-ACID--COA LIGASE HEIMDALL-RELATED"/>
    <property type="match status" value="1"/>
</dbReference>
<name>A0A7W0CMP6_9ACTN</name>
<dbReference type="InterPro" id="IPR042099">
    <property type="entry name" value="ANL_N_sf"/>
</dbReference>
<proteinExistence type="predicted"/>
<dbReference type="GO" id="GO:0005737">
    <property type="term" value="C:cytoplasm"/>
    <property type="evidence" value="ECO:0007669"/>
    <property type="project" value="TreeGrafter"/>
</dbReference>
<evidence type="ECO:0000259" key="1">
    <source>
        <dbReference type="Pfam" id="PF00501"/>
    </source>
</evidence>
<dbReference type="EMBL" id="JACDUR010000005">
    <property type="protein sequence ID" value="MBA2893955.1"/>
    <property type="molecule type" value="Genomic_DNA"/>
</dbReference>
<reference evidence="2 3" key="1">
    <citation type="submission" date="2020-07" db="EMBL/GenBank/DDBJ databases">
        <title>Genomic Encyclopedia of Type Strains, Phase IV (KMG-IV): sequencing the most valuable type-strain genomes for metagenomic binning, comparative biology and taxonomic classification.</title>
        <authorList>
            <person name="Goeker M."/>
        </authorList>
    </citation>
    <scope>NUCLEOTIDE SEQUENCE [LARGE SCALE GENOMIC DNA]</scope>
    <source>
        <strain evidence="2 3">DSM 45533</strain>
    </source>
</reference>
<dbReference type="Gene3D" id="3.40.50.980">
    <property type="match status" value="1"/>
</dbReference>
<feature type="domain" description="AMP-dependent synthetase/ligase" evidence="1">
    <location>
        <begin position="12"/>
        <end position="112"/>
    </location>
</feature>
<dbReference type="SUPFAM" id="SSF56801">
    <property type="entry name" value="Acetyl-CoA synthetase-like"/>
    <property type="match status" value="1"/>
</dbReference>
<gene>
    <name evidence="2" type="ORF">HNR30_005316</name>
</gene>
<dbReference type="Proteomes" id="UP000530928">
    <property type="component" value="Unassembled WGS sequence"/>
</dbReference>
<protein>
    <submittedName>
        <fullName evidence="2">Non-ribosomal peptide synthetase component E (Peptide arylation enzyme)</fullName>
    </submittedName>
</protein>
<accession>A0A7W0CMP6</accession>
<dbReference type="Gene3D" id="3.40.50.12780">
    <property type="entry name" value="N-terminal domain of ligase-like"/>
    <property type="match status" value="1"/>
</dbReference>
<evidence type="ECO:0000313" key="2">
    <source>
        <dbReference type="EMBL" id="MBA2893955.1"/>
    </source>
</evidence>
<dbReference type="GO" id="GO:0004467">
    <property type="term" value="F:long-chain fatty acid-CoA ligase activity"/>
    <property type="evidence" value="ECO:0007669"/>
    <property type="project" value="TreeGrafter"/>
</dbReference>
<evidence type="ECO:0000313" key="3">
    <source>
        <dbReference type="Proteomes" id="UP000530928"/>
    </source>
</evidence>
<dbReference type="InterPro" id="IPR000873">
    <property type="entry name" value="AMP-dep_synth/lig_dom"/>
</dbReference>
<dbReference type="Pfam" id="PF00501">
    <property type="entry name" value="AMP-binding"/>
    <property type="match status" value="1"/>
</dbReference>
<dbReference type="PANTHER" id="PTHR24096">
    <property type="entry name" value="LONG-CHAIN-FATTY-ACID--COA LIGASE"/>
    <property type="match status" value="1"/>
</dbReference>
<dbReference type="RefSeq" id="WP_181612699.1">
    <property type="nucleotide sequence ID" value="NZ_BAABAM010000005.1"/>
</dbReference>
<comment type="caution">
    <text evidence="2">The sequence shown here is derived from an EMBL/GenBank/DDBJ whole genome shotgun (WGS) entry which is preliminary data.</text>
</comment>
<dbReference type="AlphaFoldDB" id="A0A7W0CMP6"/>
<sequence length="264" mass="28129">MPTWTDAVLGEAGRRNGRPAVTDAGTGEILTYELLPKRLNRAAAGLRERGLSTGDPVLVHLPPGANYPLAVHAAAAAGGLVVPLEADMDTELFYERLCSSRARILITDAELASWSTSAVGESRIRQIFAFGEVHGATAFCDLDGAPERVPVASAASFDGRRVVSHAEMVAELRRISRELRLRERDVVLVAATESREQAMIFDVALMAGAHIVATADTSLSRCRELIGQYGVTLAAVPPRIAPVLPGTHTSLTVHGHTMIVVRPG</sequence>
<organism evidence="2 3">
    <name type="scientific">Nonomuraea soli</name>
    <dbReference type="NCBI Taxonomy" id="1032476"/>
    <lineage>
        <taxon>Bacteria</taxon>
        <taxon>Bacillati</taxon>
        <taxon>Actinomycetota</taxon>
        <taxon>Actinomycetes</taxon>
        <taxon>Streptosporangiales</taxon>
        <taxon>Streptosporangiaceae</taxon>
        <taxon>Nonomuraea</taxon>
    </lineage>
</organism>
<keyword evidence="3" id="KW-1185">Reference proteome</keyword>